<dbReference type="Pfam" id="PF05142">
    <property type="entry name" value="DUF702"/>
    <property type="match status" value="1"/>
</dbReference>
<feature type="compositionally biased region" description="Gly residues" evidence="8">
    <location>
        <begin position="25"/>
        <end position="39"/>
    </location>
</feature>
<feature type="region of interest" description="Disordered" evidence="8">
    <location>
        <begin position="296"/>
        <end position="318"/>
    </location>
</feature>
<dbReference type="InterPro" id="IPR006510">
    <property type="entry name" value="Znf_LRP1"/>
</dbReference>
<evidence type="ECO:0000256" key="5">
    <source>
        <dbReference type="ARBA" id="ARBA00023125"/>
    </source>
</evidence>
<feature type="region of interest" description="Disordered" evidence="8">
    <location>
        <begin position="24"/>
        <end position="59"/>
    </location>
</feature>
<dbReference type="GO" id="GO:0005634">
    <property type="term" value="C:nucleus"/>
    <property type="evidence" value="ECO:0007669"/>
    <property type="project" value="UniProtKB-SubCell"/>
</dbReference>
<evidence type="ECO:0000256" key="1">
    <source>
        <dbReference type="ARBA" id="ARBA00004123"/>
    </source>
</evidence>
<feature type="compositionally biased region" description="Low complexity" evidence="8">
    <location>
        <begin position="47"/>
        <end position="57"/>
    </location>
</feature>
<evidence type="ECO:0000256" key="3">
    <source>
        <dbReference type="ARBA" id="ARBA00022723"/>
    </source>
</evidence>
<dbReference type="GO" id="GO:0046872">
    <property type="term" value="F:metal ion binding"/>
    <property type="evidence" value="ECO:0007669"/>
    <property type="project" value="UniProtKB-KW"/>
</dbReference>
<dbReference type="GO" id="GO:0045893">
    <property type="term" value="P:positive regulation of DNA-templated transcription"/>
    <property type="evidence" value="ECO:0007669"/>
    <property type="project" value="TreeGrafter"/>
</dbReference>
<dbReference type="NCBIfam" id="TIGR01624">
    <property type="entry name" value="LRP1_Cterm"/>
    <property type="match status" value="1"/>
</dbReference>
<dbReference type="AlphaFoldDB" id="A0AAN8UYZ2"/>
<name>A0AAN8UYZ2_9MAGN</name>
<dbReference type="GO" id="GO:0003677">
    <property type="term" value="F:DNA binding"/>
    <property type="evidence" value="ECO:0007669"/>
    <property type="project" value="UniProtKB-KW"/>
</dbReference>
<dbReference type="InterPro" id="IPR007818">
    <property type="entry name" value="SHI"/>
</dbReference>
<evidence type="ECO:0000256" key="8">
    <source>
        <dbReference type="SAM" id="MobiDB-lite"/>
    </source>
</evidence>
<comment type="subcellular location">
    <subcellularLocation>
        <location evidence="1">Nucleus</location>
    </subcellularLocation>
</comment>
<keyword evidence="6" id="KW-0010">Activator</keyword>
<evidence type="ECO:0000313" key="10">
    <source>
        <dbReference type="Proteomes" id="UP001370490"/>
    </source>
</evidence>
<dbReference type="PANTHER" id="PTHR31604">
    <property type="entry name" value="PROTEIN LATERAL ROOT PRIMORDIUM 1"/>
    <property type="match status" value="1"/>
</dbReference>
<proteinExistence type="inferred from homology"/>
<dbReference type="Proteomes" id="UP001370490">
    <property type="component" value="Unassembled WGS sequence"/>
</dbReference>
<keyword evidence="5" id="KW-0238">DNA-binding</keyword>
<keyword evidence="10" id="KW-1185">Reference proteome</keyword>
<evidence type="ECO:0000256" key="4">
    <source>
        <dbReference type="ARBA" id="ARBA00022833"/>
    </source>
</evidence>
<sequence>MSKIQKNLLESSFGRKMSGFFSLGSGSGGGGGGGGGGSGRRITSTNPGQAQQPQQPQVSGISPEAWLWYRNEAEISLWHHHQQQQLQQQEYFQRLTTTSSSSHQEAAPAAAYAVANVPDEATASRSTAIMMRGGGGGGGSSSGGGTSCQDCGNQAKKDCSYMRCRTCCKSRGFDCATHLKSTWVPASKRRERQQQLLALHQQQQQQQQQQQLQLQISHPKRQREINPSTTTSGLEVADLPPQVNSPAVFRCVRVSSMDDSAEEYAYQTAVSIKGHIFKGILYHQGLAEPHYVLGDESSSGGGGGGAGSSAGAGAGGVATAAGSSSSAATFIDPSSSSAYTAAPLNAFMTGTQFFHPPRS</sequence>
<reference evidence="9 10" key="1">
    <citation type="submission" date="2023-12" db="EMBL/GenBank/DDBJ databases">
        <title>A high-quality genome assembly for Dillenia turbinata (Dilleniales).</title>
        <authorList>
            <person name="Chanderbali A."/>
        </authorList>
    </citation>
    <scope>NUCLEOTIDE SEQUENCE [LARGE SCALE GENOMIC DNA]</scope>
    <source>
        <strain evidence="9">LSX21</strain>
        <tissue evidence="9">Leaf</tissue>
    </source>
</reference>
<dbReference type="InterPro" id="IPR006511">
    <property type="entry name" value="SHI_C"/>
</dbReference>
<comment type="similarity">
    <text evidence="2">Belongs to the SHI protein family.</text>
</comment>
<accession>A0AAN8UYZ2</accession>
<feature type="compositionally biased region" description="Gly residues" evidence="8">
    <location>
        <begin position="299"/>
        <end position="316"/>
    </location>
</feature>
<organism evidence="9 10">
    <name type="scientific">Dillenia turbinata</name>
    <dbReference type="NCBI Taxonomy" id="194707"/>
    <lineage>
        <taxon>Eukaryota</taxon>
        <taxon>Viridiplantae</taxon>
        <taxon>Streptophyta</taxon>
        <taxon>Embryophyta</taxon>
        <taxon>Tracheophyta</taxon>
        <taxon>Spermatophyta</taxon>
        <taxon>Magnoliopsida</taxon>
        <taxon>eudicotyledons</taxon>
        <taxon>Gunneridae</taxon>
        <taxon>Pentapetalae</taxon>
        <taxon>Dilleniales</taxon>
        <taxon>Dilleniaceae</taxon>
        <taxon>Dillenia</taxon>
    </lineage>
</organism>
<feature type="region of interest" description="Disordered" evidence="8">
    <location>
        <begin position="209"/>
        <end position="239"/>
    </location>
</feature>
<dbReference type="EMBL" id="JBAMMX010000017">
    <property type="protein sequence ID" value="KAK6924440.1"/>
    <property type="molecule type" value="Genomic_DNA"/>
</dbReference>
<keyword evidence="4" id="KW-0862">Zinc</keyword>
<dbReference type="NCBIfam" id="TIGR01623">
    <property type="entry name" value="put_zinc_LRP1"/>
    <property type="match status" value="1"/>
</dbReference>
<evidence type="ECO:0000256" key="6">
    <source>
        <dbReference type="ARBA" id="ARBA00023159"/>
    </source>
</evidence>
<keyword evidence="7" id="KW-0539">Nucleus</keyword>
<evidence type="ECO:0000256" key="2">
    <source>
        <dbReference type="ARBA" id="ARBA00006911"/>
    </source>
</evidence>
<evidence type="ECO:0000313" key="9">
    <source>
        <dbReference type="EMBL" id="KAK6924440.1"/>
    </source>
</evidence>
<evidence type="ECO:0000256" key="7">
    <source>
        <dbReference type="ARBA" id="ARBA00023242"/>
    </source>
</evidence>
<dbReference type="PANTHER" id="PTHR31604:SF4">
    <property type="entry name" value="PROTEIN SHORT INTERNODES"/>
    <property type="match status" value="1"/>
</dbReference>
<gene>
    <name evidence="9" type="ORF">RJ641_010640</name>
</gene>
<protein>
    <submittedName>
        <fullName evidence="9">Uncharacterized protein</fullName>
    </submittedName>
</protein>
<dbReference type="GO" id="GO:0003700">
    <property type="term" value="F:DNA-binding transcription factor activity"/>
    <property type="evidence" value="ECO:0007669"/>
    <property type="project" value="InterPro"/>
</dbReference>
<keyword evidence="3" id="KW-0479">Metal-binding</keyword>
<comment type="caution">
    <text evidence="9">The sequence shown here is derived from an EMBL/GenBank/DDBJ whole genome shotgun (WGS) entry which is preliminary data.</text>
</comment>